<dbReference type="GO" id="GO:0009982">
    <property type="term" value="F:pseudouridine synthase activity"/>
    <property type="evidence" value="ECO:0007669"/>
    <property type="project" value="InterPro"/>
</dbReference>
<dbReference type="Proteomes" id="UP000295765">
    <property type="component" value="Unassembled WGS sequence"/>
</dbReference>
<protein>
    <submittedName>
        <fullName evidence="3">Ribosomal large subunit pseudouridine synthase D</fullName>
    </submittedName>
</protein>
<name>A0A4R2L4C8_9GAMM</name>
<dbReference type="GO" id="GO:0000455">
    <property type="term" value="P:enzyme-directed rRNA pseudouridine synthesis"/>
    <property type="evidence" value="ECO:0007669"/>
    <property type="project" value="TreeGrafter"/>
</dbReference>
<keyword evidence="4" id="KW-1185">Reference proteome</keyword>
<dbReference type="InterPro" id="IPR006145">
    <property type="entry name" value="PsdUridine_synth_RsuA/RluA"/>
</dbReference>
<evidence type="ECO:0000313" key="4">
    <source>
        <dbReference type="Proteomes" id="UP000295765"/>
    </source>
</evidence>
<evidence type="ECO:0000256" key="1">
    <source>
        <dbReference type="SAM" id="MobiDB-lite"/>
    </source>
</evidence>
<dbReference type="GO" id="GO:0140098">
    <property type="term" value="F:catalytic activity, acting on RNA"/>
    <property type="evidence" value="ECO:0007669"/>
    <property type="project" value="UniProtKB-ARBA"/>
</dbReference>
<dbReference type="Gene3D" id="3.30.2350.10">
    <property type="entry name" value="Pseudouridine synthase"/>
    <property type="match status" value="1"/>
</dbReference>
<gene>
    <name evidence="3" type="ORF">EV699_109138</name>
</gene>
<dbReference type="PANTHER" id="PTHR21600">
    <property type="entry name" value="MITOCHONDRIAL RNA PSEUDOURIDINE SYNTHASE"/>
    <property type="match status" value="1"/>
</dbReference>
<dbReference type="Pfam" id="PF00849">
    <property type="entry name" value="PseudoU_synth_2"/>
    <property type="match status" value="1"/>
</dbReference>
<proteinExistence type="predicted"/>
<feature type="domain" description="Pseudouridine synthase RsuA/RluA-like" evidence="2">
    <location>
        <begin position="113"/>
        <end position="260"/>
    </location>
</feature>
<dbReference type="SUPFAM" id="SSF55120">
    <property type="entry name" value="Pseudouridine synthase"/>
    <property type="match status" value="1"/>
</dbReference>
<dbReference type="PROSITE" id="PS01129">
    <property type="entry name" value="PSI_RLU"/>
    <property type="match status" value="1"/>
</dbReference>
<feature type="compositionally biased region" description="Low complexity" evidence="1">
    <location>
        <begin position="1"/>
        <end position="18"/>
    </location>
</feature>
<comment type="caution">
    <text evidence="3">The sequence shown here is derived from an EMBL/GenBank/DDBJ whole genome shotgun (WGS) entry which is preliminary data.</text>
</comment>
<evidence type="ECO:0000313" key="3">
    <source>
        <dbReference type="EMBL" id="TCO81296.1"/>
    </source>
</evidence>
<dbReference type="InterPro" id="IPR050188">
    <property type="entry name" value="RluA_PseudoU_synthase"/>
</dbReference>
<feature type="region of interest" description="Disordered" evidence="1">
    <location>
        <begin position="1"/>
        <end position="20"/>
    </location>
</feature>
<dbReference type="InterPro" id="IPR006224">
    <property type="entry name" value="PsdUridine_synth_RluA-like_CS"/>
</dbReference>
<dbReference type="PANTHER" id="PTHR21600:SF84">
    <property type="entry name" value="PSEUDOURIDINE SYNTHASE RSUA_RLUA-LIKE DOMAIN-CONTAINING PROTEIN"/>
    <property type="match status" value="1"/>
</dbReference>
<evidence type="ECO:0000259" key="2">
    <source>
        <dbReference type="Pfam" id="PF00849"/>
    </source>
</evidence>
<sequence length="312" mass="34538">MRSSASAMPPPAAARMSTPPAPLPLRAGVAPSSTWLADGAEARVLERLVARFPAIARADWAARMARGEVVDRHGTPLGPDSVHHGGLRVYYYRELPPEAPIPGTVEVLYRDAHLLVVDKPHFLPVIPAGAYLHETLLVRLRQVPGLEHLAPLHRLDRDTAGLVLFSVNPASRAAYSELFPQRRVHKVYEALAPDRPGLAWPLLRRSRLAPGEPFFRMREVDGAPNAETLITRLDGDGRLARYRLEPHTGRKHQLRVHLAALGIPIVNDRCYPELLPAAPDDPARPLKLLARTLRFTDPLSGAPRRFDSHRSL</sequence>
<dbReference type="EMBL" id="SLWY01000009">
    <property type="protein sequence ID" value="TCO81296.1"/>
    <property type="molecule type" value="Genomic_DNA"/>
</dbReference>
<accession>A0A4R2L4C8</accession>
<dbReference type="InterPro" id="IPR020103">
    <property type="entry name" value="PsdUridine_synth_cat_dom_sf"/>
</dbReference>
<organism evidence="3 4">
    <name type="scientific">Plasticicumulans lactativorans</name>
    <dbReference type="NCBI Taxonomy" id="1133106"/>
    <lineage>
        <taxon>Bacteria</taxon>
        <taxon>Pseudomonadati</taxon>
        <taxon>Pseudomonadota</taxon>
        <taxon>Gammaproteobacteria</taxon>
        <taxon>Candidatus Competibacteraceae</taxon>
        <taxon>Plasticicumulans</taxon>
    </lineage>
</organism>
<reference evidence="3 4" key="1">
    <citation type="submission" date="2019-03" db="EMBL/GenBank/DDBJ databases">
        <title>Genomic Encyclopedia of Type Strains, Phase IV (KMG-IV): sequencing the most valuable type-strain genomes for metagenomic binning, comparative biology and taxonomic classification.</title>
        <authorList>
            <person name="Goeker M."/>
        </authorList>
    </citation>
    <scope>NUCLEOTIDE SEQUENCE [LARGE SCALE GENOMIC DNA]</scope>
    <source>
        <strain evidence="3 4">DSM 25287</strain>
    </source>
</reference>
<dbReference type="AlphaFoldDB" id="A0A4R2L4C8"/>
<dbReference type="GO" id="GO:0003723">
    <property type="term" value="F:RNA binding"/>
    <property type="evidence" value="ECO:0007669"/>
    <property type="project" value="InterPro"/>
</dbReference>